<comment type="caution">
    <text evidence="2">The sequence shown here is derived from an EMBL/GenBank/DDBJ whole genome shotgun (WGS) entry which is preliminary data.</text>
</comment>
<evidence type="ECO:0000313" key="3">
    <source>
        <dbReference type="Proteomes" id="UP000567179"/>
    </source>
</evidence>
<proteinExistence type="predicted"/>
<feature type="region of interest" description="Disordered" evidence="1">
    <location>
        <begin position="1"/>
        <end position="22"/>
    </location>
</feature>
<protein>
    <submittedName>
        <fullName evidence="2">Uncharacterized protein</fullName>
    </submittedName>
</protein>
<accession>A0A8H5B8J8</accession>
<dbReference type="EMBL" id="JAACJJ010000030">
    <property type="protein sequence ID" value="KAF5318769.1"/>
    <property type="molecule type" value="Genomic_DNA"/>
</dbReference>
<sequence>MLSESNTDPAHGRSQPPTHEQHTVRPIEQSMFYGIQNATIEPGTVIHCANSELQKGVEISVMENGEKLDFKGGIMCINAQDENMRIFEMRQRQIQREIAMLLHASASPMHQAEAAMRQAEEVWSQVEAVWRQAGAVQQDEKEEKEETGRRGALT</sequence>
<feature type="region of interest" description="Disordered" evidence="1">
    <location>
        <begin position="134"/>
        <end position="154"/>
    </location>
</feature>
<evidence type="ECO:0000256" key="1">
    <source>
        <dbReference type="SAM" id="MobiDB-lite"/>
    </source>
</evidence>
<gene>
    <name evidence="2" type="ORF">D9619_010877</name>
</gene>
<name>A0A8H5B8J8_9AGAR</name>
<organism evidence="2 3">
    <name type="scientific">Psilocybe cf. subviscida</name>
    <dbReference type="NCBI Taxonomy" id="2480587"/>
    <lineage>
        <taxon>Eukaryota</taxon>
        <taxon>Fungi</taxon>
        <taxon>Dikarya</taxon>
        <taxon>Basidiomycota</taxon>
        <taxon>Agaricomycotina</taxon>
        <taxon>Agaricomycetes</taxon>
        <taxon>Agaricomycetidae</taxon>
        <taxon>Agaricales</taxon>
        <taxon>Agaricineae</taxon>
        <taxon>Strophariaceae</taxon>
        <taxon>Psilocybe</taxon>
    </lineage>
</organism>
<evidence type="ECO:0000313" key="2">
    <source>
        <dbReference type="EMBL" id="KAF5318769.1"/>
    </source>
</evidence>
<feature type="compositionally biased region" description="Basic and acidic residues" evidence="1">
    <location>
        <begin position="138"/>
        <end position="154"/>
    </location>
</feature>
<dbReference type="AlphaFoldDB" id="A0A8H5B8J8"/>
<dbReference type="Proteomes" id="UP000567179">
    <property type="component" value="Unassembled WGS sequence"/>
</dbReference>
<reference evidence="2 3" key="1">
    <citation type="journal article" date="2020" name="ISME J.">
        <title>Uncovering the hidden diversity of litter-decomposition mechanisms in mushroom-forming fungi.</title>
        <authorList>
            <person name="Floudas D."/>
            <person name="Bentzer J."/>
            <person name="Ahren D."/>
            <person name="Johansson T."/>
            <person name="Persson P."/>
            <person name="Tunlid A."/>
        </authorList>
    </citation>
    <scope>NUCLEOTIDE SEQUENCE [LARGE SCALE GENOMIC DNA]</scope>
    <source>
        <strain evidence="2 3">CBS 101986</strain>
    </source>
</reference>
<keyword evidence="3" id="KW-1185">Reference proteome</keyword>